<evidence type="ECO:0000256" key="7">
    <source>
        <dbReference type="ARBA" id="ARBA00022801"/>
    </source>
</evidence>
<feature type="chain" id="PRO_5024317466" description="lysozyme" evidence="10">
    <location>
        <begin position="19"/>
        <end position="139"/>
    </location>
</feature>
<gene>
    <name evidence="11" type="ORF">Cadr_000017344</name>
</gene>
<evidence type="ECO:0000256" key="10">
    <source>
        <dbReference type="SAM" id="SignalP"/>
    </source>
</evidence>
<dbReference type="EC" id="3.2.1.17" evidence="4"/>
<feature type="signal peptide" evidence="10">
    <location>
        <begin position="1"/>
        <end position="18"/>
    </location>
</feature>
<dbReference type="PROSITE" id="PS51348">
    <property type="entry name" value="GLYCOSYL_HYDROL_F22_2"/>
    <property type="match status" value="1"/>
</dbReference>
<organism evidence="11 12">
    <name type="scientific">Camelus dromedarius</name>
    <name type="common">Dromedary</name>
    <name type="synonym">Arabian camel</name>
    <dbReference type="NCBI Taxonomy" id="9838"/>
    <lineage>
        <taxon>Eukaryota</taxon>
        <taxon>Metazoa</taxon>
        <taxon>Chordata</taxon>
        <taxon>Craniata</taxon>
        <taxon>Vertebrata</taxon>
        <taxon>Euteleostomi</taxon>
        <taxon>Mammalia</taxon>
        <taxon>Eutheria</taxon>
        <taxon>Laurasiatheria</taxon>
        <taxon>Artiodactyla</taxon>
        <taxon>Tylopoda</taxon>
        <taxon>Camelidae</taxon>
        <taxon>Camelus</taxon>
    </lineage>
</organism>
<evidence type="ECO:0000256" key="3">
    <source>
        <dbReference type="ARBA" id="ARBA00010859"/>
    </source>
</evidence>
<dbReference type="InterPro" id="IPR000974">
    <property type="entry name" value="Glyco_hydro_22_lys"/>
</dbReference>
<dbReference type="GO" id="GO:0050829">
    <property type="term" value="P:defense response to Gram-negative bacterium"/>
    <property type="evidence" value="ECO:0007669"/>
    <property type="project" value="TreeGrafter"/>
</dbReference>
<dbReference type="PRINTS" id="PR00137">
    <property type="entry name" value="LYSOZYME"/>
</dbReference>
<keyword evidence="6" id="KW-0081">Bacteriolytic enzyme</keyword>
<protein>
    <recommendedName>
        <fullName evidence="4">lysozyme</fullName>
        <ecNumber evidence="4">3.2.1.17</ecNumber>
    </recommendedName>
</protein>
<reference evidence="11 12" key="1">
    <citation type="journal article" date="2019" name="Mol. Ecol. Resour.">
        <title>Improving Illumina assemblies with Hi-C and long reads: an example with the North African dromedary.</title>
        <authorList>
            <person name="Elbers J.P."/>
            <person name="Rogers M.F."/>
            <person name="Perelman P.L."/>
            <person name="Proskuryakova A.A."/>
            <person name="Serdyukova N.A."/>
            <person name="Johnson W.E."/>
            <person name="Horin P."/>
            <person name="Corander J."/>
            <person name="Murphy D."/>
            <person name="Burger P.A."/>
        </authorList>
    </citation>
    <scope>NUCLEOTIDE SEQUENCE [LARGE SCALE GENOMIC DNA]</scope>
    <source>
        <strain evidence="11">Drom800</strain>
        <tissue evidence="11">Blood</tissue>
    </source>
</reference>
<evidence type="ECO:0000313" key="11">
    <source>
        <dbReference type="EMBL" id="KAB1270591.1"/>
    </source>
</evidence>
<dbReference type="Pfam" id="PF00062">
    <property type="entry name" value="Lys"/>
    <property type="match status" value="1"/>
</dbReference>
<keyword evidence="8" id="KW-1015">Disulfide bond</keyword>
<dbReference type="FunFam" id="1.10.530.10:FF:000001">
    <property type="entry name" value="Lysozyme C"/>
    <property type="match status" value="1"/>
</dbReference>
<keyword evidence="10" id="KW-0732">Signal</keyword>
<comment type="caution">
    <text evidence="11">The sequence shown here is derived from an EMBL/GenBank/DDBJ whole genome shotgun (WGS) entry which is preliminary data.</text>
</comment>
<dbReference type="SUPFAM" id="SSF53955">
    <property type="entry name" value="Lysozyme-like"/>
    <property type="match status" value="1"/>
</dbReference>
<comment type="similarity">
    <text evidence="3">Belongs to the glycosyl hydrolase 22 family.</text>
</comment>
<proteinExistence type="inferred from homology"/>
<name>A0A5N4DHH6_CAMDR</name>
<dbReference type="PANTHER" id="PTHR11407">
    <property type="entry name" value="LYSOZYME C"/>
    <property type="match status" value="1"/>
</dbReference>
<evidence type="ECO:0000313" key="12">
    <source>
        <dbReference type="Proteomes" id="UP000299084"/>
    </source>
</evidence>
<dbReference type="AlphaFoldDB" id="A0A5N4DHH6"/>
<dbReference type="InterPro" id="IPR023346">
    <property type="entry name" value="Lysozyme-like_dom_sf"/>
</dbReference>
<dbReference type="EMBL" id="JWIN03000012">
    <property type="protein sequence ID" value="KAB1270591.1"/>
    <property type="molecule type" value="Genomic_DNA"/>
</dbReference>
<dbReference type="Proteomes" id="UP000299084">
    <property type="component" value="Unassembled WGS sequence"/>
</dbReference>
<dbReference type="SMR" id="A0A5N4DHH6"/>
<evidence type="ECO:0000256" key="8">
    <source>
        <dbReference type="ARBA" id="ARBA00023157"/>
    </source>
</evidence>
<evidence type="ECO:0000256" key="1">
    <source>
        <dbReference type="ARBA" id="ARBA00000632"/>
    </source>
</evidence>
<evidence type="ECO:0000256" key="5">
    <source>
        <dbReference type="ARBA" id="ARBA00022529"/>
    </source>
</evidence>
<evidence type="ECO:0000256" key="2">
    <source>
        <dbReference type="ARBA" id="ARBA00002647"/>
    </source>
</evidence>
<evidence type="ECO:0000256" key="6">
    <source>
        <dbReference type="ARBA" id="ARBA00022638"/>
    </source>
</evidence>
<keyword evidence="9" id="KW-0326">Glycosidase</keyword>
<keyword evidence="5" id="KW-0929">Antimicrobial</keyword>
<dbReference type="InterPro" id="IPR001916">
    <property type="entry name" value="Glyco_hydro_22"/>
</dbReference>
<dbReference type="GO" id="GO:0050830">
    <property type="term" value="P:defense response to Gram-positive bacterium"/>
    <property type="evidence" value="ECO:0007669"/>
    <property type="project" value="TreeGrafter"/>
</dbReference>
<dbReference type="Gene3D" id="1.10.530.10">
    <property type="match status" value="1"/>
</dbReference>
<comment type="catalytic activity">
    <reaction evidence="1">
        <text>Hydrolysis of (1-&gt;4)-beta-linkages between N-acetylmuramic acid and N-acetyl-D-glucosamine residues in a peptidoglycan and between N-acetyl-D-glucosamine residues in chitodextrins.</text>
        <dbReference type="EC" id="3.2.1.17"/>
    </reaction>
</comment>
<sequence>MKALLVLGLVLLAVAVQGKVWERCALARKLKELGMDGYRGVSLATVVISWMCLARWESSYNTKAKNYNRASGSTDYGIFQINSRYWCNDGKTPKAVNGCGINCDDKSENIAKDQTVLLRIDDCSSGFTLKSVLPRNDLL</sequence>
<accession>A0A5N4DHH6</accession>
<dbReference type="GO" id="GO:0031640">
    <property type="term" value="P:killing of cells of another organism"/>
    <property type="evidence" value="ECO:0007669"/>
    <property type="project" value="UniProtKB-KW"/>
</dbReference>
<dbReference type="SMART" id="SM00263">
    <property type="entry name" value="LYZ1"/>
    <property type="match status" value="1"/>
</dbReference>
<keyword evidence="7" id="KW-0378">Hydrolase</keyword>
<dbReference type="PANTHER" id="PTHR11407:SF28">
    <property type="entry name" value="LYSOZYME C"/>
    <property type="match status" value="1"/>
</dbReference>
<evidence type="ECO:0000256" key="9">
    <source>
        <dbReference type="ARBA" id="ARBA00023295"/>
    </source>
</evidence>
<dbReference type="GO" id="GO:0003796">
    <property type="term" value="F:lysozyme activity"/>
    <property type="evidence" value="ECO:0007669"/>
    <property type="project" value="UniProtKB-EC"/>
</dbReference>
<evidence type="ECO:0000256" key="4">
    <source>
        <dbReference type="ARBA" id="ARBA00012732"/>
    </source>
</evidence>
<comment type="function">
    <text evidence="2">Lysozymes have primarily a bacteriolytic function; those in tissues and body fluids are associated with the monocyte-macrophage system and enhance the activity of immunoagents.</text>
</comment>
<keyword evidence="12" id="KW-1185">Reference proteome</keyword>